<keyword evidence="1" id="KW-0812">Transmembrane</keyword>
<dbReference type="InterPro" id="IPR035381">
    <property type="entry name" value="Glycoprot_B_PH2"/>
</dbReference>
<evidence type="ECO:0000259" key="3">
    <source>
        <dbReference type="Pfam" id="PF17416"/>
    </source>
</evidence>
<dbReference type="Pfam" id="PF17416">
    <property type="entry name" value="Glycoprot_B_PH1"/>
    <property type="match status" value="1"/>
</dbReference>
<evidence type="ECO:0000256" key="1">
    <source>
        <dbReference type="SAM" id="Phobius"/>
    </source>
</evidence>
<dbReference type="Gene3D" id="6.10.250.3280">
    <property type="match status" value="1"/>
</dbReference>
<dbReference type="InterPro" id="IPR055341">
    <property type="entry name" value="Glycoprotein_B_ecto_C"/>
</dbReference>
<dbReference type="InterPro" id="IPR038631">
    <property type="entry name" value="Glycoprot_B_PH2_sf"/>
</dbReference>
<feature type="domain" description="Herpesvirus glycoprotein B ectodomain C-terminal" evidence="2">
    <location>
        <begin position="432"/>
        <end position="657"/>
    </location>
</feature>
<sequence length="854" mass="96292">MIIVLLLFCGATFAQPSGNDEKRNLTLSDMLKRVNLGESAVEDFEVCGLSAGSDLVRFEGPRKCRDMYTDQQDYEEGIMLVWKENITPYIFNVSLFYKEVTIVRSYQTFLGEKQIWGSTMDRYPVDVADLTRIESNHTCGNSATAIKHNSPVTMWDNNDNTQEWRQLQRAPKGTPSTRIYRTMNFTHVNYQWVWERESVTVNCLVVDTVAKSPYPYDFMAVATGDTVEMSPFYNTGAKNETMNEDLLGFVQIKNFQRKDRETGETRTSDRNFQRKAQSYYITWDAVNRTQATCTLKLWQTVPETVRVIHSSSYHFTAQDLTSTLVVPSGVNFSVSELSDASCVTRDSQKFIDDIFDSRYNLTHARNGSVQYFLATGGFVIAYQALTPLNIDSAVNNTRARARSTPAPAPVRSRVRRQALERTLRVVNSARDATFTQVQFTYDVLRQHINSVFSRLVNAWCELQNRDVTVWELLLNIKASSVMSTVMGKRVAAKKMGDLVAVSKCLKVNSANVKLWNTMYITDGPYAGRGLCWSRPVVVFSLSDNANQEDLITGHLGEHNELLPYLGLTESCEQNSRKYFMFGGVYMLYENYHFVRPVTLDEITEVRTFVEFNVSLLPDYDIQHLEVYSQEEIKLSNPADYLEVTRFQNAYLQLVNDLKLVVYGDASRAFIARVQAFFGSLGTVGEALGKVIGVVGGALAGVLNGIVGFLTNPFGGFTILLLVGGGLIAAFLALKFVQTFKKNPLSTIFPVSANQGQWDPKEPLPELSKKRQQEINDFLRDLSLQSEAERREKKAASSSGWSLAKEKLSNVKDNFTDAKNKMMKSLRHRGNGYAPVSTSTASMYLDDELSTYSQV</sequence>
<keyword evidence="1" id="KW-0472">Membrane</keyword>
<dbReference type="Pfam" id="PF17417">
    <property type="entry name" value="Glycoprot_B_PH2"/>
    <property type="match status" value="1"/>
</dbReference>
<accession>A0A6B9RFR7</accession>
<evidence type="ECO:0000313" key="5">
    <source>
        <dbReference type="EMBL" id="QHH25917.1"/>
    </source>
</evidence>
<name>A0A6B9RFR7_9ALPH</name>
<dbReference type="Pfam" id="PF00606">
    <property type="entry name" value="Glycoprotein_B"/>
    <property type="match status" value="1"/>
</dbReference>
<dbReference type="Gene3D" id="2.30.29.100">
    <property type="match status" value="1"/>
</dbReference>
<dbReference type="Gene3D" id="2.30.30.1230">
    <property type="match status" value="1"/>
</dbReference>
<dbReference type="InterPro" id="IPR035377">
    <property type="entry name" value="Glycoprot_B_PH1"/>
</dbReference>
<keyword evidence="1" id="KW-1133">Transmembrane helix</keyword>
<feature type="transmembrane region" description="Helical" evidence="1">
    <location>
        <begin position="713"/>
        <end position="733"/>
    </location>
</feature>
<reference evidence="5" key="1">
    <citation type="journal article" date="2020" name="PLoS ONE">
        <title>Molecular evidence for horizontal transmission of chelonid alphaherpesvirus 5 at green turtle (Chelonia mydas) foraging grounds in Queensland, Australia.</title>
        <authorList>
            <person name="Jones K."/>
            <person name="Burgess G."/>
            <person name="Budd A.M."/>
            <person name="Huerlimann R."/>
            <person name="Mashkour N."/>
            <person name="Ariel E."/>
        </authorList>
    </citation>
    <scope>NUCLEOTIDE SEQUENCE</scope>
    <source>
        <strain evidence="5">Roxy</strain>
    </source>
</reference>
<gene>
    <name evidence="5" type="primary">gB</name>
</gene>
<feature type="domain" description="Herpesvirus Glycoprotein B PH-like" evidence="3">
    <location>
        <begin position="85"/>
        <end position="293"/>
    </location>
</feature>
<evidence type="ECO:0000259" key="4">
    <source>
        <dbReference type="Pfam" id="PF17417"/>
    </source>
</evidence>
<feature type="domain" description="Herpesvirus Glycoprotein B PH-like" evidence="4">
    <location>
        <begin position="295"/>
        <end position="388"/>
    </location>
</feature>
<organism evidence="5">
    <name type="scientific">Chelonid alphaherpesvirus 5</name>
    <dbReference type="NCBI Taxonomy" id="702736"/>
    <lineage>
        <taxon>Viruses</taxon>
        <taxon>Duplodnaviria</taxon>
        <taxon>Heunggongvirae</taxon>
        <taxon>Peploviricota</taxon>
        <taxon>Herviviricetes</taxon>
        <taxon>Herpesvirales</taxon>
        <taxon>Orthoherpesviridae</taxon>
        <taxon>Alphaherpesvirinae</taxon>
        <taxon>Scutavirus</taxon>
        <taxon>Scutavirus chelonidalpha5</taxon>
    </lineage>
</organism>
<dbReference type="SUPFAM" id="SSF161008">
    <property type="entry name" value="Viral glycoprotein ectodomain-like"/>
    <property type="match status" value="1"/>
</dbReference>
<proteinExistence type="predicted"/>
<evidence type="ECO:0000259" key="2">
    <source>
        <dbReference type="Pfam" id="PF00606"/>
    </source>
</evidence>
<dbReference type="Gene3D" id="1.20.5.1890">
    <property type="match status" value="1"/>
</dbReference>
<protein>
    <submittedName>
        <fullName evidence="5">Glycoprotein B</fullName>
    </submittedName>
</protein>
<dbReference type="EMBL" id="MK579198">
    <property type="protein sequence ID" value="QHH25917.1"/>
    <property type="molecule type" value="Genomic_DNA"/>
</dbReference>